<evidence type="ECO:0000256" key="2">
    <source>
        <dbReference type="ARBA" id="ARBA00006000"/>
    </source>
</evidence>
<dbReference type="InterPro" id="IPR018303">
    <property type="entry name" value="ATPase_P-typ_P_site"/>
</dbReference>
<dbReference type="PANTHER" id="PTHR45630">
    <property type="entry name" value="CATION-TRANSPORTING ATPASE-RELATED"/>
    <property type="match status" value="1"/>
</dbReference>
<dbReference type="InterPro" id="IPR036412">
    <property type="entry name" value="HAD-like_sf"/>
</dbReference>
<dbReference type="InterPro" id="IPR047819">
    <property type="entry name" value="P5A-ATPase_N"/>
</dbReference>
<feature type="domain" description="P5B-type ATPase N-terminal" evidence="16">
    <location>
        <begin position="219"/>
        <end position="342"/>
    </location>
</feature>
<dbReference type="SFLD" id="SFLDG00002">
    <property type="entry name" value="C1.7:_P-type_atpase_like"/>
    <property type="match status" value="1"/>
</dbReference>
<dbReference type="PRINTS" id="PR00121">
    <property type="entry name" value="NAKATPASE"/>
</dbReference>
<feature type="region of interest" description="Disordered" evidence="13">
    <location>
        <begin position="1385"/>
        <end position="1429"/>
    </location>
</feature>
<dbReference type="Proteomes" id="UP001474421">
    <property type="component" value="Unassembled WGS sequence"/>
</dbReference>
<dbReference type="GO" id="GO:0031902">
    <property type="term" value="C:late endosome membrane"/>
    <property type="evidence" value="ECO:0007669"/>
    <property type="project" value="TreeGrafter"/>
</dbReference>
<dbReference type="PANTHER" id="PTHR45630:SF4">
    <property type="entry name" value="CATION-TRANSPORTING ATPASE 13A5-RELATED"/>
    <property type="match status" value="1"/>
</dbReference>
<evidence type="ECO:0000259" key="15">
    <source>
        <dbReference type="Pfam" id="PF00690"/>
    </source>
</evidence>
<feature type="compositionally biased region" description="Basic and acidic residues" evidence="13">
    <location>
        <begin position="11"/>
        <end position="23"/>
    </location>
</feature>
<feature type="transmembrane region" description="Helical" evidence="12">
    <location>
        <begin position="635"/>
        <end position="658"/>
    </location>
</feature>
<dbReference type="PRINTS" id="PR00119">
    <property type="entry name" value="CATATPASE"/>
</dbReference>
<dbReference type="SUPFAM" id="SSF81665">
    <property type="entry name" value="Calcium ATPase, transmembrane domain M"/>
    <property type="match status" value="1"/>
</dbReference>
<dbReference type="EMBL" id="JAOTOJ010000005">
    <property type="protein sequence ID" value="KAK9401562.1"/>
    <property type="molecule type" value="Genomic_DNA"/>
</dbReference>
<dbReference type="PROSITE" id="PS00154">
    <property type="entry name" value="ATPASE_E1_E2"/>
    <property type="match status" value="1"/>
</dbReference>
<proteinExistence type="inferred from homology"/>
<feature type="transmembrane region" description="Helical" evidence="12">
    <location>
        <begin position="1241"/>
        <end position="1259"/>
    </location>
</feature>
<dbReference type="SUPFAM" id="SSF56784">
    <property type="entry name" value="HAD-like"/>
    <property type="match status" value="1"/>
</dbReference>
<feature type="transmembrane region" description="Helical" evidence="12">
    <location>
        <begin position="425"/>
        <end position="443"/>
    </location>
</feature>
<feature type="compositionally biased region" description="Basic and acidic residues" evidence="13">
    <location>
        <begin position="1418"/>
        <end position="1429"/>
    </location>
</feature>
<dbReference type="SUPFAM" id="SSF81660">
    <property type="entry name" value="Metal cation-transporting ATPase, ATP-binding domain N"/>
    <property type="match status" value="1"/>
</dbReference>
<keyword evidence="5 12" id="KW-0547">Nucleotide-binding</keyword>
<dbReference type="InterPro" id="IPR047821">
    <property type="entry name" value="P5B-type_ATPase"/>
</dbReference>
<dbReference type="GO" id="GO:0015662">
    <property type="term" value="F:P-type ion transporter activity"/>
    <property type="evidence" value="ECO:0007669"/>
    <property type="project" value="InterPro"/>
</dbReference>
<evidence type="ECO:0000256" key="4">
    <source>
        <dbReference type="ARBA" id="ARBA00022723"/>
    </source>
</evidence>
<comment type="subcellular location">
    <subcellularLocation>
        <location evidence="1 12">Membrane</location>
        <topology evidence="1 12">Multi-pass membrane protein</topology>
    </subcellularLocation>
</comment>
<dbReference type="InterPro" id="IPR023298">
    <property type="entry name" value="ATPase_P-typ_TM_dom_sf"/>
</dbReference>
<dbReference type="InterPro" id="IPR001757">
    <property type="entry name" value="P_typ_ATPase"/>
</dbReference>
<feature type="domain" description="P-type ATPase A" evidence="14">
    <location>
        <begin position="461"/>
        <end position="585"/>
    </location>
</feature>
<dbReference type="InterPro" id="IPR059000">
    <property type="entry name" value="ATPase_P-type_domA"/>
</dbReference>
<keyword evidence="6 12" id="KW-0067">ATP-binding</keyword>
<dbReference type="NCBIfam" id="TIGR01494">
    <property type="entry name" value="ATPase_P-type"/>
    <property type="match status" value="1"/>
</dbReference>
<keyword evidence="7 12" id="KW-0460">Magnesium</keyword>
<dbReference type="GO" id="GO:0016887">
    <property type="term" value="F:ATP hydrolysis activity"/>
    <property type="evidence" value="ECO:0007669"/>
    <property type="project" value="InterPro"/>
</dbReference>
<evidence type="ECO:0000256" key="8">
    <source>
        <dbReference type="ARBA" id="ARBA00022967"/>
    </source>
</evidence>
<evidence type="ECO:0000256" key="1">
    <source>
        <dbReference type="ARBA" id="ARBA00004141"/>
    </source>
</evidence>
<evidence type="ECO:0000256" key="12">
    <source>
        <dbReference type="RuleBase" id="RU362082"/>
    </source>
</evidence>
<protein>
    <recommendedName>
        <fullName evidence="12">Cation-transporting ATPase</fullName>
        <ecNumber evidence="12">7.2.2.-</ecNumber>
    </recommendedName>
</protein>
<dbReference type="NCBIfam" id="TIGR01657">
    <property type="entry name" value="P-ATPase-V"/>
    <property type="match status" value="1"/>
</dbReference>
<dbReference type="GO" id="GO:0005524">
    <property type="term" value="F:ATP binding"/>
    <property type="evidence" value="ECO:0007669"/>
    <property type="project" value="UniProtKB-UniRule"/>
</dbReference>
<feature type="transmembrane region" description="Helical" evidence="12">
    <location>
        <begin position="1175"/>
        <end position="1197"/>
    </location>
</feature>
<dbReference type="GO" id="GO:0015203">
    <property type="term" value="F:polyamine transmembrane transporter activity"/>
    <property type="evidence" value="ECO:0007669"/>
    <property type="project" value="TreeGrafter"/>
</dbReference>
<dbReference type="Pfam" id="PF13246">
    <property type="entry name" value="Cation_ATPase"/>
    <property type="match status" value="1"/>
</dbReference>
<feature type="region of interest" description="Disordered" evidence="13">
    <location>
        <begin position="1"/>
        <end position="23"/>
    </location>
</feature>
<keyword evidence="18" id="KW-1185">Reference proteome</keyword>
<feature type="transmembrane region" description="Helical" evidence="12">
    <location>
        <begin position="1311"/>
        <end position="1332"/>
    </location>
</feature>
<dbReference type="InterPro" id="IPR006544">
    <property type="entry name" value="P-type_TPase_V"/>
</dbReference>
<evidence type="ECO:0000256" key="10">
    <source>
        <dbReference type="ARBA" id="ARBA00023136"/>
    </source>
</evidence>
<feature type="transmembrane region" description="Helical" evidence="12">
    <location>
        <begin position="599"/>
        <end position="623"/>
    </location>
</feature>
<dbReference type="Pfam" id="PF00122">
    <property type="entry name" value="E1-E2_ATPase"/>
    <property type="match status" value="1"/>
</dbReference>
<dbReference type="FunFam" id="2.70.150.10:FF:000035">
    <property type="entry name" value="Cation-transporting ATPase"/>
    <property type="match status" value="1"/>
</dbReference>
<keyword evidence="4 12" id="KW-0479">Metal-binding</keyword>
<dbReference type="FunFam" id="1.20.1110.10:FF:000023">
    <property type="entry name" value="Cation-transporting ATPase"/>
    <property type="match status" value="1"/>
</dbReference>
<name>A0AAW1BJK1_CROAD</name>
<evidence type="ECO:0000256" key="3">
    <source>
        <dbReference type="ARBA" id="ARBA00022692"/>
    </source>
</evidence>
<organism evidence="17 18">
    <name type="scientific">Crotalus adamanteus</name>
    <name type="common">Eastern diamondback rattlesnake</name>
    <dbReference type="NCBI Taxonomy" id="8729"/>
    <lineage>
        <taxon>Eukaryota</taxon>
        <taxon>Metazoa</taxon>
        <taxon>Chordata</taxon>
        <taxon>Craniata</taxon>
        <taxon>Vertebrata</taxon>
        <taxon>Euteleostomi</taxon>
        <taxon>Lepidosauria</taxon>
        <taxon>Squamata</taxon>
        <taxon>Bifurcata</taxon>
        <taxon>Unidentata</taxon>
        <taxon>Episquamata</taxon>
        <taxon>Toxicofera</taxon>
        <taxon>Serpentes</taxon>
        <taxon>Colubroidea</taxon>
        <taxon>Viperidae</taxon>
        <taxon>Crotalinae</taxon>
        <taxon>Crotalus</taxon>
    </lineage>
</organism>
<evidence type="ECO:0000256" key="5">
    <source>
        <dbReference type="ARBA" id="ARBA00022741"/>
    </source>
</evidence>
<dbReference type="SFLD" id="SFLDF00027">
    <property type="entry name" value="p-type_atpase"/>
    <property type="match status" value="1"/>
</dbReference>
<dbReference type="InterPro" id="IPR004014">
    <property type="entry name" value="ATPase_P-typ_cation-transptr_N"/>
</dbReference>
<dbReference type="SUPFAM" id="SSF81653">
    <property type="entry name" value="Calcium ATPase, transduction domain A"/>
    <property type="match status" value="1"/>
</dbReference>
<dbReference type="Gene3D" id="1.20.1110.10">
    <property type="entry name" value="Calcium-transporting ATPase, transmembrane domain"/>
    <property type="match status" value="1"/>
</dbReference>
<dbReference type="InterPro" id="IPR044492">
    <property type="entry name" value="P_typ_ATPase_HD_dom"/>
</dbReference>
<keyword evidence="8 12" id="KW-1278">Translocase</keyword>
<feature type="transmembrane region" description="Helical" evidence="12">
    <location>
        <begin position="1135"/>
        <end position="1154"/>
    </location>
</feature>
<dbReference type="CDD" id="cd07542">
    <property type="entry name" value="P-type_ATPase_cation"/>
    <property type="match status" value="1"/>
</dbReference>
<feature type="domain" description="Cation-transporting P-type ATPase N-terminal" evidence="15">
    <location>
        <begin position="364"/>
        <end position="417"/>
    </location>
</feature>
<comment type="caution">
    <text evidence="17">The sequence shown here is derived from an EMBL/GenBank/DDBJ whole genome shotgun (WGS) entry which is preliminary data.</text>
</comment>
<sequence>MPDFCNPLDNSRQRQPEMRKDRKFQVGASLQRFNSEEGDFGCSRLSSAGGAPSFPAGKRNTVSLTQAGNSLCLSVEATFLAGGYRWQVSSSSLQGMERPDLAQGWSGHRPRLSFSPDLSRNPFDGGWGISTGLHVSDLVATPALSSKPQTLITNPKAQLSEVLLGGGVSPSCTAKGECPGLMGRSMHSCWQPEGQGGRTAPMETKLPMDPQRALLNEGEDDEMEIFGYKTHGFRRALCLAGYVLSCGGLLLLFHWKPEWDVWANCQPCSLEEADVVLLRTTDESKRYTRKRVICLDFRDLLGCEESDQGFSKEKHSVLWKAIKMPDMKGRYVQVQKIRYLWDFSEKEFARAGSLEDGNTCYQVHHQFGDGLERREKALRSSVCGPNAIEIEIRPIWKLLFKEILNPFYVFQAFTLILWYTQGYMVYSSAIIILSVISIGLTIYDLRQQSIKLHNLVKEHNQVQVTVWMKDEGSSTMESHHLVPGDLLLLEGQRFSLPCDAILLEGSCVVNEGMLTGESVPVSKTPLPHFDNTLPWKVYGMGDYRRHVLFCGTEVIQTRRAGLGPVRAVVLQTGFNTTKGELVRSILYPKPVNFRLYQEAFRFIVGLAVIGILGMIYTICVYVIQEQSASDTVGMALLLLTVPIPPVLPAALTTSIVYAQRRLTRRKIFCISPQRINICGQVNLVCFDKTGTLTEDGLDLWGALPCQNQSFQSTHSFLGSPLPWGPLCRAMASCHSLLLLEGKIQGDPLDLKMFEGTNWEMEEHRPDKNRASLPESCLLVKPGSAAPPAPVEGILILHQFPFSSSLLRMSVITQELGKSDFELYMKGAPETVAGFCEERTVPTIFQAELKHFTTQGFRVIGLAHKKLDLPQGVVFSDLKREEVESGLTFLGLLVMENRLKSETKPVLQELRQARIRSVMVTGDNLQTAITVARSSGMLPSPSQVVLVDAQEPGDSCPASVTWQLVEEEEAPSLMGKDKDPPITLEDPSAEEEGDRFHFVLSGASYQVLVKHFSSLLPKVLLNGTIFARMSPAQKSSLVEEFQKLDYYVAMCGDGANDCGALKMAHAGISLSEQEASVASPFTSQIPNIECVPAVIREGRASLVASFAVFKYLTLYTLTQFIAIVLLYWQLQILGNYQFLIQDLSITLVVCLTMNLTHAYPKLAPYRPPGRLLSPPLLLSVLFNVALSFLLQLFGFLYVKQQSWYWQLRGHCGCPLGNQTTCPGNGTANATAQEQSVLSYETATLFPLVSVSCIIFAFVFSKGRPFRKPIYTNYIFSGMLCLQLTVVLFLLFADLQGVYQRMEILCTPTIWRVYVLIMLLVTFLLSFLVEDGILQNRRLWLLIKALCQFRSSSRYRVLQRQLERDAMWPPLHGRDLADNSSSSQAYLNPAYEPEQPTGHLESCPETAVEGSGCRVSPAKSRKDDQDPQETRCWHRCSEGTLPRVAAP</sequence>
<dbReference type="Gene3D" id="3.40.50.1000">
    <property type="entry name" value="HAD superfamily/HAD-like"/>
    <property type="match status" value="1"/>
</dbReference>
<evidence type="ECO:0000313" key="17">
    <source>
        <dbReference type="EMBL" id="KAK9401562.1"/>
    </source>
</evidence>
<evidence type="ECO:0000259" key="14">
    <source>
        <dbReference type="Pfam" id="PF00122"/>
    </source>
</evidence>
<evidence type="ECO:0000256" key="11">
    <source>
        <dbReference type="ARBA" id="ARBA00049360"/>
    </source>
</evidence>
<evidence type="ECO:0000256" key="9">
    <source>
        <dbReference type="ARBA" id="ARBA00022989"/>
    </source>
</evidence>
<dbReference type="InterPro" id="IPR008250">
    <property type="entry name" value="ATPase_P-typ_transduc_dom_A_sf"/>
</dbReference>
<evidence type="ECO:0000256" key="6">
    <source>
        <dbReference type="ARBA" id="ARBA00022840"/>
    </source>
</evidence>
<evidence type="ECO:0000313" key="18">
    <source>
        <dbReference type="Proteomes" id="UP001474421"/>
    </source>
</evidence>
<accession>A0AAW1BJK1</accession>
<reference evidence="17 18" key="1">
    <citation type="journal article" date="2024" name="Proc. Natl. Acad. Sci. U.S.A.">
        <title>The genetic regulatory architecture and epigenomic basis for age-related changes in rattlesnake venom.</title>
        <authorList>
            <person name="Hogan M.P."/>
            <person name="Holding M.L."/>
            <person name="Nystrom G.S."/>
            <person name="Colston T.J."/>
            <person name="Bartlett D.A."/>
            <person name="Mason A.J."/>
            <person name="Ellsworth S.A."/>
            <person name="Rautsaw R.M."/>
            <person name="Lawrence K.C."/>
            <person name="Strickland J.L."/>
            <person name="He B."/>
            <person name="Fraser P."/>
            <person name="Margres M.J."/>
            <person name="Gilbert D.M."/>
            <person name="Gibbs H.L."/>
            <person name="Parkinson C.L."/>
            <person name="Rokyta D.R."/>
        </authorList>
    </citation>
    <scope>NUCLEOTIDE SEQUENCE [LARGE SCALE GENOMIC DNA]</scope>
    <source>
        <strain evidence="17">DRR0105</strain>
    </source>
</reference>
<evidence type="ECO:0000256" key="13">
    <source>
        <dbReference type="SAM" id="MobiDB-lite"/>
    </source>
</evidence>
<dbReference type="GO" id="GO:0019829">
    <property type="term" value="F:ATPase-coupled monoatomic cation transmembrane transporter activity"/>
    <property type="evidence" value="ECO:0007669"/>
    <property type="project" value="UniProtKB-UniRule"/>
</dbReference>
<gene>
    <name evidence="17" type="ORF">NXF25_012276</name>
</gene>
<keyword evidence="9 12" id="KW-1133">Transmembrane helix</keyword>
<dbReference type="GO" id="GO:0006874">
    <property type="term" value="P:intracellular calcium ion homeostasis"/>
    <property type="evidence" value="ECO:0007669"/>
    <property type="project" value="TreeGrafter"/>
</dbReference>
<dbReference type="Gene3D" id="2.70.150.10">
    <property type="entry name" value="Calcium-transporting ATPase, cytoplasmic transduction domain A"/>
    <property type="match status" value="1"/>
</dbReference>
<feature type="transmembrane region" description="Helical" evidence="12">
    <location>
        <begin position="1107"/>
        <end position="1129"/>
    </location>
</feature>
<dbReference type="FunFam" id="3.40.50.1000:FF:000075">
    <property type="entry name" value="Cation-transporting ATPase"/>
    <property type="match status" value="1"/>
</dbReference>
<dbReference type="EC" id="7.2.2.-" evidence="12"/>
<dbReference type="Gene3D" id="3.40.1110.10">
    <property type="entry name" value="Calcium-transporting ATPase, cytoplasmic domain N"/>
    <property type="match status" value="1"/>
</dbReference>
<dbReference type="SFLD" id="SFLDS00003">
    <property type="entry name" value="Haloacid_Dehalogenase"/>
    <property type="match status" value="1"/>
</dbReference>
<evidence type="ECO:0000259" key="16">
    <source>
        <dbReference type="Pfam" id="PF12409"/>
    </source>
</evidence>
<dbReference type="InterPro" id="IPR023214">
    <property type="entry name" value="HAD_sf"/>
</dbReference>
<dbReference type="Pfam" id="PF12409">
    <property type="entry name" value="P5-ATPase"/>
    <property type="match status" value="1"/>
</dbReference>
<comment type="catalytic activity">
    <reaction evidence="11 12">
        <text>ATP + H2O = ADP + phosphate + H(+)</text>
        <dbReference type="Rhea" id="RHEA:13065"/>
        <dbReference type="ChEBI" id="CHEBI:15377"/>
        <dbReference type="ChEBI" id="CHEBI:15378"/>
        <dbReference type="ChEBI" id="CHEBI:30616"/>
        <dbReference type="ChEBI" id="CHEBI:43474"/>
        <dbReference type="ChEBI" id="CHEBI:456216"/>
    </reaction>
</comment>
<dbReference type="GO" id="GO:0046872">
    <property type="term" value="F:metal ion binding"/>
    <property type="evidence" value="ECO:0007669"/>
    <property type="project" value="UniProtKB-UniRule"/>
</dbReference>
<dbReference type="InterPro" id="IPR023299">
    <property type="entry name" value="ATPase_P-typ_cyto_dom_N"/>
</dbReference>
<evidence type="ECO:0000256" key="7">
    <source>
        <dbReference type="ARBA" id="ARBA00022842"/>
    </source>
</evidence>
<dbReference type="Pfam" id="PF00690">
    <property type="entry name" value="Cation_ATPase_N"/>
    <property type="match status" value="1"/>
</dbReference>
<comment type="similarity">
    <text evidence="2 12">Belongs to the cation transport ATPase (P-type) (TC 3.A.3) family. Type V subfamily.</text>
</comment>
<keyword evidence="3 12" id="KW-0812">Transmembrane</keyword>
<keyword evidence="10 12" id="KW-0472">Membrane</keyword>
<feature type="transmembrane region" description="Helical" evidence="12">
    <location>
        <begin position="1271"/>
        <end position="1291"/>
    </location>
</feature>